<keyword evidence="3 5" id="KW-1133">Transmembrane helix</keyword>
<keyword evidence="4 5" id="KW-0472">Membrane</keyword>
<feature type="transmembrane region" description="Helical" evidence="5">
    <location>
        <begin position="15"/>
        <end position="37"/>
    </location>
</feature>
<organism evidence="7 8">
    <name type="scientific">Sagittula stellata (strain ATCC 700073 / DSM 11524 / E-37)</name>
    <dbReference type="NCBI Taxonomy" id="388399"/>
    <lineage>
        <taxon>Bacteria</taxon>
        <taxon>Pseudomonadati</taxon>
        <taxon>Pseudomonadota</taxon>
        <taxon>Alphaproteobacteria</taxon>
        <taxon>Rhodobacterales</taxon>
        <taxon>Roseobacteraceae</taxon>
        <taxon>Sagittula</taxon>
    </lineage>
</organism>
<evidence type="ECO:0000259" key="6">
    <source>
        <dbReference type="Pfam" id="PF02656"/>
    </source>
</evidence>
<name>A3JYY1_SAGS3</name>
<evidence type="ECO:0000256" key="5">
    <source>
        <dbReference type="SAM" id="Phobius"/>
    </source>
</evidence>
<dbReference type="Proteomes" id="UP000005713">
    <property type="component" value="Unassembled WGS sequence"/>
</dbReference>
<comment type="subcellular location">
    <subcellularLocation>
        <location evidence="1">Endomembrane system</location>
        <topology evidence="1">Multi-pass membrane protein</topology>
    </subcellularLocation>
</comment>
<keyword evidence="2 5" id="KW-0812">Transmembrane</keyword>
<dbReference type="Pfam" id="PF02656">
    <property type="entry name" value="DUF202"/>
    <property type="match status" value="1"/>
</dbReference>
<sequence length="107" mass="11695">MIVNFDTHAANERTFLAWVRTAVAIVGFGLAAARLGARPVPPWSSYLLFATGGAVVIIAWLRMRHVRKRIDAQDRLPDDDGPAEAFLLLLVMALFLLLGSFAVHVAP</sequence>
<accession>A3JYY1</accession>
<evidence type="ECO:0000256" key="4">
    <source>
        <dbReference type="ARBA" id="ARBA00023136"/>
    </source>
</evidence>
<protein>
    <recommendedName>
        <fullName evidence="6">DUF202 domain-containing protein</fullName>
    </recommendedName>
</protein>
<dbReference type="OrthoDB" id="582337at2"/>
<keyword evidence="8" id="KW-1185">Reference proteome</keyword>
<evidence type="ECO:0000256" key="1">
    <source>
        <dbReference type="ARBA" id="ARBA00004127"/>
    </source>
</evidence>
<evidence type="ECO:0000256" key="2">
    <source>
        <dbReference type="ARBA" id="ARBA00022692"/>
    </source>
</evidence>
<dbReference type="InterPro" id="IPR003807">
    <property type="entry name" value="DUF202"/>
</dbReference>
<feature type="domain" description="DUF202" evidence="6">
    <location>
        <begin position="6"/>
        <end position="68"/>
    </location>
</feature>
<dbReference type="eggNOG" id="ENOG50338NV">
    <property type="taxonomic scope" value="Bacteria"/>
</dbReference>
<comment type="caution">
    <text evidence="7">The sequence shown here is derived from an EMBL/GenBank/DDBJ whole genome shotgun (WGS) entry which is preliminary data.</text>
</comment>
<feature type="transmembrane region" description="Helical" evidence="5">
    <location>
        <begin position="85"/>
        <end position="106"/>
    </location>
</feature>
<dbReference type="EMBL" id="AAYA01000002">
    <property type="protein sequence ID" value="EBA09684.1"/>
    <property type="molecule type" value="Genomic_DNA"/>
</dbReference>
<dbReference type="RefSeq" id="WP_005855831.1">
    <property type="nucleotide sequence ID" value="NZ_AAYA01000002.1"/>
</dbReference>
<evidence type="ECO:0000313" key="8">
    <source>
        <dbReference type="Proteomes" id="UP000005713"/>
    </source>
</evidence>
<reference evidence="7 8" key="1">
    <citation type="submission" date="2006-06" db="EMBL/GenBank/DDBJ databases">
        <authorList>
            <person name="Moran M.A."/>
            <person name="Ferriera S."/>
            <person name="Johnson J."/>
            <person name="Kravitz S."/>
            <person name="Beeson K."/>
            <person name="Sutton G."/>
            <person name="Rogers Y.-H."/>
            <person name="Friedman R."/>
            <person name="Frazier M."/>
            <person name="Venter J.C."/>
        </authorList>
    </citation>
    <scope>NUCLEOTIDE SEQUENCE [LARGE SCALE GENOMIC DNA]</scope>
    <source>
        <strain evidence="7 8">E-37</strain>
    </source>
</reference>
<evidence type="ECO:0000256" key="3">
    <source>
        <dbReference type="ARBA" id="ARBA00022989"/>
    </source>
</evidence>
<gene>
    <name evidence="7" type="ORF">SSE37_07748</name>
</gene>
<proteinExistence type="predicted"/>
<feature type="transmembrane region" description="Helical" evidence="5">
    <location>
        <begin position="43"/>
        <end position="61"/>
    </location>
</feature>
<evidence type="ECO:0000313" key="7">
    <source>
        <dbReference type="EMBL" id="EBA09684.1"/>
    </source>
</evidence>
<dbReference type="AlphaFoldDB" id="A3JYY1"/>
<dbReference type="GO" id="GO:0012505">
    <property type="term" value="C:endomembrane system"/>
    <property type="evidence" value="ECO:0007669"/>
    <property type="project" value="UniProtKB-SubCell"/>
</dbReference>